<name>A0A5Q0QCE1_9SPHI</name>
<keyword evidence="3" id="KW-1185">Reference proteome</keyword>
<dbReference type="EMBL" id="CP045652">
    <property type="protein sequence ID" value="QGA26869.1"/>
    <property type="molecule type" value="Genomic_DNA"/>
</dbReference>
<evidence type="ECO:0000256" key="1">
    <source>
        <dbReference type="SAM" id="Phobius"/>
    </source>
</evidence>
<dbReference type="KEGG" id="sphe:GFH32_11295"/>
<reference evidence="2 3" key="1">
    <citation type="submission" date="2019-10" db="EMBL/GenBank/DDBJ databases">
        <authorList>
            <person name="Dong K."/>
        </authorList>
    </citation>
    <scope>NUCLEOTIDE SEQUENCE [LARGE SCALE GENOMIC DNA]</scope>
    <source>
        <strain evidence="3">dk4302</strain>
    </source>
</reference>
<proteinExistence type="predicted"/>
<keyword evidence="1" id="KW-1133">Transmembrane helix</keyword>
<dbReference type="Proteomes" id="UP000326921">
    <property type="component" value="Chromosome"/>
</dbReference>
<feature type="transmembrane region" description="Helical" evidence="1">
    <location>
        <begin position="12"/>
        <end position="33"/>
    </location>
</feature>
<accession>A0A5Q0QCE1</accession>
<keyword evidence="1" id="KW-0812">Transmembrane</keyword>
<dbReference type="AlphaFoldDB" id="A0A5Q0QCE1"/>
<sequence>MKQRKEITGARVLKIALLEIFGGISLFCFLLYMTVKTKSTSLQKEEPFQAILNKPQTLLRDVELFDEELSTNDDFPNIMTDQYQHNFTNLQGRLKIPKPDVTYIAKIPAGQQVVFRKAIMYTNGVSGGSTPCLFGTIRYNDREYKVEYQWGDQSISRRSDNIPESWSFAMAPWQPAIDLTFYELPIAEWW</sequence>
<organism evidence="2 3">
    <name type="scientific">Sphingobacterium zhuxiongii</name>
    <dbReference type="NCBI Taxonomy" id="2662364"/>
    <lineage>
        <taxon>Bacteria</taxon>
        <taxon>Pseudomonadati</taxon>
        <taxon>Bacteroidota</taxon>
        <taxon>Sphingobacteriia</taxon>
        <taxon>Sphingobacteriales</taxon>
        <taxon>Sphingobacteriaceae</taxon>
        <taxon>Sphingobacterium</taxon>
    </lineage>
</organism>
<evidence type="ECO:0000313" key="3">
    <source>
        <dbReference type="Proteomes" id="UP000326921"/>
    </source>
</evidence>
<gene>
    <name evidence="2" type="ORF">GFH32_11295</name>
</gene>
<keyword evidence="1" id="KW-0472">Membrane</keyword>
<evidence type="ECO:0000313" key="2">
    <source>
        <dbReference type="EMBL" id="QGA26869.1"/>
    </source>
</evidence>
<protein>
    <submittedName>
        <fullName evidence="2">Uncharacterized protein</fullName>
    </submittedName>
</protein>